<evidence type="ECO:0000256" key="9">
    <source>
        <dbReference type="ARBA" id="ARBA00030044"/>
    </source>
</evidence>
<sequence>MEKKEVKVLVHASGRHVHLSEADLKTLFGPEAEIRPKRVLGADGKGDFLSDLKVEVVGPEGKSFSCSVLGPARRETQVEVSYTEGRMIGAVPPLGDSGKLEGTMPVCLRGPYGSVKLTRGMFVARRHVHLTPDDAERIGVKNNDPCDLRIEGARPTTFHGVIAKVPPREVGMEVSDVHLDYDEWNACALFQQDGGWLSRGE</sequence>
<evidence type="ECO:0000256" key="12">
    <source>
        <dbReference type="ARBA" id="ARBA00047589"/>
    </source>
</evidence>
<evidence type="ECO:0000256" key="7">
    <source>
        <dbReference type="ARBA" id="ARBA00022833"/>
    </source>
</evidence>
<dbReference type="GO" id="GO:0016747">
    <property type="term" value="F:acyltransferase activity, transferring groups other than amino-acyl groups"/>
    <property type="evidence" value="ECO:0007669"/>
    <property type="project" value="InterPro"/>
</dbReference>
<keyword evidence="5" id="KW-0808">Transferase</keyword>
<evidence type="ECO:0000256" key="2">
    <source>
        <dbReference type="ARBA" id="ARBA00007342"/>
    </source>
</evidence>
<dbReference type="InterPro" id="IPR008300">
    <property type="entry name" value="PTAC"/>
</dbReference>
<keyword evidence="6" id="KW-0479">Metal-binding</keyword>
<comment type="catalytic activity">
    <reaction evidence="12">
        <text>propanoyl-CoA + phosphate = propanoyl phosphate + CoA</text>
        <dbReference type="Rhea" id="RHEA:28046"/>
        <dbReference type="ChEBI" id="CHEBI:43474"/>
        <dbReference type="ChEBI" id="CHEBI:57287"/>
        <dbReference type="ChEBI" id="CHEBI:57392"/>
        <dbReference type="ChEBI" id="CHEBI:58933"/>
        <dbReference type="EC" id="2.3.1.222"/>
    </reaction>
</comment>
<evidence type="ECO:0000256" key="5">
    <source>
        <dbReference type="ARBA" id="ARBA00022679"/>
    </source>
</evidence>
<gene>
    <name evidence="13" type="ORF">H8S57_11400</name>
</gene>
<evidence type="ECO:0000313" key="14">
    <source>
        <dbReference type="Proteomes" id="UP000661435"/>
    </source>
</evidence>
<reference evidence="13" key="1">
    <citation type="submission" date="2020-08" db="EMBL/GenBank/DDBJ databases">
        <title>Genome public.</title>
        <authorList>
            <person name="Liu C."/>
            <person name="Sun Q."/>
        </authorList>
    </citation>
    <scope>NUCLEOTIDE SEQUENCE</scope>
    <source>
        <strain evidence="13">NSJ-51</strain>
    </source>
</reference>
<dbReference type="AlphaFoldDB" id="A0A8J6MFA0"/>
<dbReference type="PANTHER" id="PTHR39453:SF1">
    <property type="entry name" value="PHOSPHATE PROPANOYLTRANSFERASE"/>
    <property type="match status" value="1"/>
</dbReference>
<evidence type="ECO:0000313" key="13">
    <source>
        <dbReference type="EMBL" id="MBC5734328.1"/>
    </source>
</evidence>
<dbReference type="EC" id="2.3.1.222" evidence="3"/>
<evidence type="ECO:0000256" key="8">
    <source>
        <dbReference type="ARBA" id="ARBA00023315"/>
    </source>
</evidence>
<organism evidence="13 14">
    <name type="scientific">Lawsonibacter hominis</name>
    <dbReference type="NCBI Taxonomy" id="2763053"/>
    <lineage>
        <taxon>Bacteria</taxon>
        <taxon>Bacillati</taxon>
        <taxon>Bacillota</taxon>
        <taxon>Clostridia</taxon>
        <taxon>Eubacteriales</taxon>
        <taxon>Oscillospiraceae</taxon>
        <taxon>Lawsonibacter</taxon>
    </lineage>
</organism>
<dbReference type="PANTHER" id="PTHR39453">
    <property type="entry name" value="PHOSPHATE PROPANOYLTRANSFERASE"/>
    <property type="match status" value="1"/>
</dbReference>
<evidence type="ECO:0000256" key="3">
    <source>
        <dbReference type="ARBA" id="ARBA00012206"/>
    </source>
</evidence>
<dbReference type="RefSeq" id="WP_186908217.1">
    <property type="nucleotide sequence ID" value="NZ_JACOPP010000016.1"/>
</dbReference>
<comment type="cofactor">
    <cofactor evidence="1">
        <name>Zn(2+)</name>
        <dbReference type="ChEBI" id="CHEBI:29105"/>
    </cofactor>
</comment>
<accession>A0A8J6MFA0</accession>
<keyword evidence="8" id="KW-0012">Acyltransferase</keyword>
<evidence type="ECO:0000256" key="11">
    <source>
        <dbReference type="ARBA" id="ARBA00033077"/>
    </source>
</evidence>
<dbReference type="EMBL" id="JACOPP010000016">
    <property type="protein sequence ID" value="MBC5734328.1"/>
    <property type="molecule type" value="Genomic_DNA"/>
</dbReference>
<dbReference type="Proteomes" id="UP000661435">
    <property type="component" value="Unassembled WGS sequence"/>
</dbReference>
<evidence type="ECO:0000256" key="10">
    <source>
        <dbReference type="ARBA" id="ARBA00030939"/>
    </source>
</evidence>
<evidence type="ECO:0000256" key="4">
    <source>
        <dbReference type="ARBA" id="ARBA00020837"/>
    </source>
</evidence>
<comment type="similarity">
    <text evidence="2">Belongs to the PduL family.</text>
</comment>
<keyword evidence="7" id="KW-0862">Zinc</keyword>
<dbReference type="Pfam" id="PF06130">
    <property type="entry name" value="PTAC"/>
    <property type="match status" value="1"/>
</dbReference>
<name>A0A8J6MFA0_9FIRM</name>
<protein>
    <recommendedName>
        <fullName evidence="4">Phosphate propanoyltransferase</fullName>
        <ecNumber evidence="3">2.3.1.222</ecNumber>
    </recommendedName>
    <alternativeName>
        <fullName evidence="10">Phosphate acyltransferase PduL</fullName>
    </alternativeName>
    <alternativeName>
        <fullName evidence="9">Phosphotransacylase PduL</fullName>
    </alternativeName>
    <alternativeName>
        <fullName evidence="11">Propanediol utilization protein PduL</fullName>
    </alternativeName>
</protein>
<keyword evidence="14" id="KW-1185">Reference proteome</keyword>
<evidence type="ECO:0000256" key="1">
    <source>
        <dbReference type="ARBA" id="ARBA00001947"/>
    </source>
</evidence>
<evidence type="ECO:0000256" key="6">
    <source>
        <dbReference type="ARBA" id="ARBA00022723"/>
    </source>
</evidence>
<comment type="caution">
    <text evidence="13">The sequence shown here is derived from an EMBL/GenBank/DDBJ whole genome shotgun (WGS) entry which is preliminary data.</text>
</comment>
<proteinExistence type="inferred from homology"/>
<dbReference type="GO" id="GO:0046872">
    <property type="term" value="F:metal ion binding"/>
    <property type="evidence" value="ECO:0007669"/>
    <property type="project" value="UniProtKB-KW"/>
</dbReference>